<proteinExistence type="inferred from homology"/>
<dbReference type="CDD" id="cd03429">
    <property type="entry name" value="NUDIX_NADH_pyrophosphatase_Nudt13"/>
    <property type="match status" value="1"/>
</dbReference>
<organism evidence="12 13">
    <name type="scientific">Skermanella stibiiresistens SB22</name>
    <dbReference type="NCBI Taxonomy" id="1385369"/>
    <lineage>
        <taxon>Bacteria</taxon>
        <taxon>Pseudomonadati</taxon>
        <taxon>Pseudomonadota</taxon>
        <taxon>Alphaproteobacteria</taxon>
        <taxon>Rhodospirillales</taxon>
        <taxon>Azospirillaceae</taxon>
        <taxon>Skermanella</taxon>
    </lineage>
</organism>
<dbReference type="PRINTS" id="PR00502">
    <property type="entry name" value="NUDIXFAMILY"/>
</dbReference>
<dbReference type="InterPro" id="IPR015797">
    <property type="entry name" value="NUDIX_hydrolase-like_dom_sf"/>
</dbReference>
<keyword evidence="7" id="KW-0460">Magnesium</keyword>
<keyword evidence="6 10" id="KW-0378">Hydrolase</keyword>
<dbReference type="Pfam" id="PF09296">
    <property type="entry name" value="NUDIX-like"/>
    <property type="match status" value="1"/>
</dbReference>
<dbReference type="Pfam" id="PF00293">
    <property type="entry name" value="NUDIX"/>
    <property type="match status" value="1"/>
</dbReference>
<dbReference type="AlphaFoldDB" id="W9GZ59"/>
<evidence type="ECO:0000313" key="12">
    <source>
        <dbReference type="EMBL" id="EWY39200.1"/>
    </source>
</evidence>
<comment type="caution">
    <text evidence="12">The sequence shown here is derived from an EMBL/GenBank/DDBJ whole genome shotgun (WGS) entry which is preliminary data.</text>
</comment>
<evidence type="ECO:0000256" key="10">
    <source>
        <dbReference type="RuleBase" id="RU003476"/>
    </source>
</evidence>
<evidence type="ECO:0000256" key="5">
    <source>
        <dbReference type="ARBA" id="ARBA00022723"/>
    </source>
</evidence>
<evidence type="ECO:0000256" key="7">
    <source>
        <dbReference type="ARBA" id="ARBA00022842"/>
    </source>
</evidence>
<evidence type="ECO:0000256" key="8">
    <source>
        <dbReference type="ARBA" id="ARBA00023027"/>
    </source>
</evidence>
<sequence length="304" mass="33490">MPHKPNFYAGGVLDRVSAQRKDQAWIDSLIAAAETRIVPIWRAQNFVVEGGDVPLAGIVTVADLPEGAEYVLLGLRDGTAYFAADLSDIEDPLVHPGLTGRGSFADLRSFGPLVAPDEGNILAYARGLTWWHARHRFCGVCGHPTVSAEGGHVRRCTNSDCATPHFPRTDPAVIMLVHAGDHCLLGRQPRFPPGMYSTLAGFVEPGESLEEAVAREVLEETGIRVGEVTYHSSQPWPFPSSLMLGFHAEASSREIQVDRDELEDAGWFSRDEILTSWGEGGTHRLPRPDSISRRLIEDWLRNEY</sequence>
<feature type="domain" description="Nudix hydrolase" evidence="11">
    <location>
        <begin position="167"/>
        <end position="295"/>
    </location>
</feature>
<dbReference type="InterPro" id="IPR050241">
    <property type="entry name" value="NAD-cap_RNA_hydrolase_NudC"/>
</dbReference>
<dbReference type="PANTHER" id="PTHR42904:SF6">
    <property type="entry name" value="NAD-CAPPED RNA HYDROLASE NUDT12"/>
    <property type="match status" value="1"/>
</dbReference>
<dbReference type="Proteomes" id="UP000019486">
    <property type="component" value="Unassembled WGS sequence"/>
</dbReference>
<comment type="similarity">
    <text evidence="3">Belongs to the Nudix hydrolase family. NudC subfamily.</text>
</comment>
<evidence type="ECO:0000256" key="2">
    <source>
        <dbReference type="ARBA" id="ARBA00001947"/>
    </source>
</evidence>
<dbReference type="InterPro" id="IPR020084">
    <property type="entry name" value="NUDIX_hydrolase_CS"/>
</dbReference>
<dbReference type="STRING" id="1385369.N825_07660"/>
<evidence type="ECO:0000313" key="13">
    <source>
        <dbReference type="Proteomes" id="UP000019486"/>
    </source>
</evidence>
<dbReference type="InterPro" id="IPR015376">
    <property type="entry name" value="Znr_NADH_PPase"/>
</dbReference>
<dbReference type="InterPro" id="IPR015375">
    <property type="entry name" value="NADH_PPase-like_N"/>
</dbReference>
<evidence type="ECO:0000256" key="6">
    <source>
        <dbReference type="ARBA" id="ARBA00022801"/>
    </source>
</evidence>
<evidence type="ECO:0000256" key="9">
    <source>
        <dbReference type="ARBA" id="ARBA00023679"/>
    </source>
</evidence>
<comment type="cofactor">
    <cofactor evidence="2">
        <name>Zn(2+)</name>
        <dbReference type="ChEBI" id="CHEBI:29105"/>
    </cofactor>
</comment>
<dbReference type="NCBIfam" id="NF001299">
    <property type="entry name" value="PRK00241.1"/>
    <property type="match status" value="1"/>
</dbReference>
<dbReference type="PROSITE" id="PS00893">
    <property type="entry name" value="NUDIX_BOX"/>
    <property type="match status" value="1"/>
</dbReference>
<comment type="catalytic activity">
    <reaction evidence="9">
        <text>a 5'-end NAD(+)-phospho-ribonucleoside in mRNA + H2O = a 5'-end phospho-adenosine-phospho-ribonucleoside in mRNA + beta-nicotinamide D-ribonucleotide + 2 H(+)</text>
        <dbReference type="Rhea" id="RHEA:60876"/>
        <dbReference type="Rhea" id="RHEA-COMP:15698"/>
        <dbReference type="Rhea" id="RHEA-COMP:15719"/>
        <dbReference type="ChEBI" id="CHEBI:14649"/>
        <dbReference type="ChEBI" id="CHEBI:15377"/>
        <dbReference type="ChEBI" id="CHEBI:15378"/>
        <dbReference type="ChEBI" id="CHEBI:144029"/>
        <dbReference type="ChEBI" id="CHEBI:144051"/>
    </reaction>
    <physiologicalReaction direction="left-to-right" evidence="9">
        <dbReference type="Rhea" id="RHEA:60877"/>
    </physiologicalReaction>
</comment>
<accession>W9GZ59</accession>
<dbReference type="EMBL" id="AVFL01000013">
    <property type="protein sequence ID" value="EWY39200.1"/>
    <property type="molecule type" value="Genomic_DNA"/>
</dbReference>
<keyword evidence="13" id="KW-1185">Reference proteome</keyword>
<dbReference type="GO" id="GO:0019677">
    <property type="term" value="P:NAD+ catabolic process"/>
    <property type="evidence" value="ECO:0007669"/>
    <property type="project" value="TreeGrafter"/>
</dbReference>
<name>W9GZ59_9PROT</name>
<keyword evidence="5" id="KW-0479">Metal-binding</keyword>
<evidence type="ECO:0000259" key="11">
    <source>
        <dbReference type="PROSITE" id="PS51462"/>
    </source>
</evidence>
<dbReference type="GO" id="GO:0006742">
    <property type="term" value="P:NADP+ catabolic process"/>
    <property type="evidence" value="ECO:0007669"/>
    <property type="project" value="TreeGrafter"/>
</dbReference>
<dbReference type="GO" id="GO:0046872">
    <property type="term" value="F:metal ion binding"/>
    <property type="evidence" value="ECO:0007669"/>
    <property type="project" value="UniProtKB-KW"/>
</dbReference>
<dbReference type="SUPFAM" id="SSF55811">
    <property type="entry name" value="Nudix"/>
    <property type="match status" value="1"/>
</dbReference>
<dbReference type="PROSITE" id="PS51462">
    <property type="entry name" value="NUDIX"/>
    <property type="match status" value="1"/>
</dbReference>
<dbReference type="InterPro" id="IPR020476">
    <property type="entry name" value="Nudix_hydrolase"/>
</dbReference>
<dbReference type="InterPro" id="IPR000086">
    <property type="entry name" value="NUDIX_hydrolase_dom"/>
</dbReference>
<dbReference type="RefSeq" id="WP_037455021.1">
    <property type="nucleotide sequence ID" value="NZ_AVFL01000013.1"/>
</dbReference>
<evidence type="ECO:0000256" key="1">
    <source>
        <dbReference type="ARBA" id="ARBA00001946"/>
    </source>
</evidence>
<dbReference type="Pfam" id="PF09297">
    <property type="entry name" value="Zn_ribbon_NUD"/>
    <property type="match status" value="1"/>
</dbReference>
<keyword evidence="8" id="KW-0520">NAD</keyword>
<gene>
    <name evidence="12" type="ORF">N825_07660</name>
</gene>
<comment type="cofactor">
    <cofactor evidence="1">
        <name>Mg(2+)</name>
        <dbReference type="ChEBI" id="CHEBI:18420"/>
    </cofactor>
</comment>
<dbReference type="InterPro" id="IPR049734">
    <property type="entry name" value="NudC-like_C"/>
</dbReference>
<evidence type="ECO:0000256" key="4">
    <source>
        <dbReference type="ARBA" id="ARBA00012381"/>
    </source>
</evidence>
<evidence type="ECO:0000256" key="3">
    <source>
        <dbReference type="ARBA" id="ARBA00009595"/>
    </source>
</evidence>
<dbReference type="Gene3D" id="3.90.79.20">
    <property type="match status" value="1"/>
</dbReference>
<dbReference type="PATRIC" id="fig|1385369.3.peg.3721"/>
<dbReference type="OrthoDB" id="9791656at2"/>
<dbReference type="GO" id="GO:0005829">
    <property type="term" value="C:cytosol"/>
    <property type="evidence" value="ECO:0007669"/>
    <property type="project" value="TreeGrafter"/>
</dbReference>
<dbReference type="GO" id="GO:0035529">
    <property type="term" value="F:NADH pyrophosphatase activity"/>
    <property type="evidence" value="ECO:0007669"/>
    <property type="project" value="TreeGrafter"/>
</dbReference>
<protein>
    <recommendedName>
        <fullName evidence="4">NAD(+) diphosphatase</fullName>
        <ecNumber evidence="4">3.6.1.22</ecNumber>
    </recommendedName>
</protein>
<dbReference type="Gene3D" id="3.90.79.10">
    <property type="entry name" value="Nucleoside Triphosphate Pyrophosphohydrolase"/>
    <property type="match status" value="1"/>
</dbReference>
<reference evidence="12 13" key="1">
    <citation type="submission" date="2013-08" db="EMBL/GenBank/DDBJ databases">
        <title>The genome sequence of Skermanella stibiiresistens.</title>
        <authorList>
            <person name="Zhu W."/>
            <person name="Wang G."/>
        </authorList>
    </citation>
    <scope>NUCLEOTIDE SEQUENCE [LARGE SCALE GENOMIC DNA]</scope>
    <source>
        <strain evidence="12 13">SB22</strain>
    </source>
</reference>
<dbReference type="PANTHER" id="PTHR42904">
    <property type="entry name" value="NUDIX HYDROLASE, NUDC SUBFAMILY"/>
    <property type="match status" value="1"/>
</dbReference>
<dbReference type="EC" id="3.6.1.22" evidence="4"/>